<dbReference type="PROSITE" id="PS00107">
    <property type="entry name" value="PROTEIN_KINASE_ATP"/>
    <property type="match status" value="1"/>
</dbReference>
<dbReference type="PROSITE" id="PS00108">
    <property type="entry name" value="PROTEIN_KINASE_ST"/>
    <property type="match status" value="1"/>
</dbReference>
<dbReference type="EMBL" id="SIHI01000068">
    <property type="protein sequence ID" value="TWT39801.1"/>
    <property type="molecule type" value="Genomic_DNA"/>
</dbReference>
<dbReference type="SMART" id="SM00220">
    <property type="entry name" value="S_TKc"/>
    <property type="match status" value="1"/>
</dbReference>
<evidence type="ECO:0000256" key="1">
    <source>
        <dbReference type="ARBA" id="ARBA00022679"/>
    </source>
</evidence>
<keyword evidence="4 5" id="KW-0067">ATP-binding</keyword>
<dbReference type="OrthoDB" id="6111975at2"/>
<dbReference type="PANTHER" id="PTHR43289">
    <property type="entry name" value="MITOGEN-ACTIVATED PROTEIN KINASE KINASE KINASE 20-RELATED"/>
    <property type="match status" value="1"/>
</dbReference>
<feature type="compositionally biased region" description="Polar residues" evidence="6">
    <location>
        <begin position="447"/>
        <end position="459"/>
    </location>
</feature>
<keyword evidence="1 8" id="KW-0808">Transferase</keyword>
<dbReference type="Proteomes" id="UP000317243">
    <property type="component" value="Unassembled WGS sequence"/>
</dbReference>
<dbReference type="Gene3D" id="1.10.510.10">
    <property type="entry name" value="Transferase(Phosphotransferase) domain 1"/>
    <property type="match status" value="1"/>
</dbReference>
<dbReference type="AlphaFoldDB" id="A0A5C5VPR8"/>
<dbReference type="GO" id="GO:0005524">
    <property type="term" value="F:ATP binding"/>
    <property type="evidence" value="ECO:0007669"/>
    <property type="project" value="UniProtKB-UniRule"/>
</dbReference>
<dbReference type="InterPro" id="IPR000719">
    <property type="entry name" value="Prot_kinase_dom"/>
</dbReference>
<comment type="caution">
    <text evidence="8">The sequence shown here is derived from an EMBL/GenBank/DDBJ whole genome shotgun (WGS) entry which is preliminary data.</text>
</comment>
<evidence type="ECO:0000256" key="5">
    <source>
        <dbReference type="PROSITE-ProRule" id="PRU10141"/>
    </source>
</evidence>
<reference evidence="8 9" key="1">
    <citation type="submission" date="2019-02" db="EMBL/GenBank/DDBJ databases">
        <title>Deep-cultivation of Planctomycetes and their phenomic and genomic characterization uncovers novel biology.</title>
        <authorList>
            <person name="Wiegand S."/>
            <person name="Jogler M."/>
            <person name="Boedeker C."/>
            <person name="Pinto D."/>
            <person name="Vollmers J."/>
            <person name="Rivas-Marin E."/>
            <person name="Kohn T."/>
            <person name="Peeters S.H."/>
            <person name="Heuer A."/>
            <person name="Rast P."/>
            <person name="Oberbeckmann S."/>
            <person name="Bunk B."/>
            <person name="Jeske O."/>
            <person name="Meyerdierks A."/>
            <person name="Storesund J.E."/>
            <person name="Kallscheuer N."/>
            <person name="Luecker S."/>
            <person name="Lage O.M."/>
            <person name="Pohl T."/>
            <person name="Merkel B.J."/>
            <person name="Hornburger P."/>
            <person name="Mueller R.-W."/>
            <person name="Bruemmer F."/>
            <person name="Labrenz M."/>
            <person name="Spormann A.M."/>
            <person name="Op Den Camp H."/>
            <person name="Overmann J."/>
            <person name="Amann R."/>
            <person name="Jetten M.S.M."/>
            <person name="Mascher T."/>
            <person name="Medema M.H."/>
            <person name="Devos D.P."/>
            <person name="Kaster A.-K."/>
            <person name="Ovreas L."/>
            <person name="Rohde M."/>
            <person name="Galperin M.Y."/>
            <person name="Jogler C."/>
        </authorList>
    </citation>
    <scope>NUCLEOTIDE SEQUENCE [LARGE SCALE GENOMIC DNA]</scope>
    <source>
        <strain evidence="8 9">KOR42</strain>
    </source>
</reference>
<gene>
    <name evidence="8" type="primary">pknH</name>
    <name evidence="8" type="ORF">KOR42_51550</name>
</gene>
<feature type="region of interest" description="Disordered" evidence="6">
    <location>
        <begin position="1"/>
        <end position="21"/>
    </location>
</feature>
<accession>A0A5C5VPR8</accession>
<dbReference type="Pfam" id="PF00069">
    <property type="entry name" value="Pkinase"/>
    <property type="match status" value="1"/>
</dbReference>
<evidence type="ECO:0000256" key="6">
    <source>
        <dbReference type="SAM" id="MobiDB-lite"/>
    </source>
</evidence>
<dbReference type="RefSeq" id="WP_146512435.1">
    <property type="nucleotide sequence ID" value="NZ_SIHI01000068.1"/>
</dbReference>
<dbReference type="SUPFAM" id="SSF56112">
    <property type="entry name" value="Protein kinase-like (PK-like)"/>
    <property type="match status" value="1"/>
</dbReference>
<name>A0A5C5VPR8_9PLAN</name>
<feature type="compositionally biased region" description="Polar residues" evidence="6">
    <location>
        <begin position="480"/>
        <end position="503"/>
    </location>
</feature>
<evidence type="ECO:0000256" key="2">
    <source>
        <dbReference type="ARBA" id="ARBA00022741"/>
    </source>
</evidence>
<proteinExistence type="predicted"/>
<dbReference type="InterPro" id="IPR008271">
    <property type="entry name" value="Ser/Thr_kinase_AS"/>
</dbReference>
<dbReference type="EC" id="2.7.11.1" evidence="8"/>
<feature type="compositionally biased region" description="Polar residues" evidence="6">
    <location>
        <begin position="1"/>
        <end position="20"/>
    </location>
</feature>
<keyword evidence="3 8" id="KW-0418">Kinase</keyword>
<organism evidence="8 9">
    <name type="scientific">Thalassoglobus neptunius</name>
    <dbReference type="NCBI Taxonomy" id="1938619"/>
    <lineage>
        <taxon>Bacteria</taxon>
        <taxon>Pseudomonadati</taxon>
        <taxon>Planctomycetota</taxon>
        <taxon>Planctomycetia</taxon>
        <taxon>Planctomycetales</taxon>
        <taxon>Planctomycetaceae</taxon>
        <taxon>Thalassoglobus</taxon>
    </lineage>
</organism>
<keyword evidence="2 5" id="KW-0547">Nucleotide-binding</keyword>
<feature type="domain" description="Protein kinase" evidence="7">
    <location>
        <begin position="36"/>
        <end position="307"/>
    </location>
</feature>
<evidence type="ECO:0000259" key="7">
    <source>
        <dbReference type="PROSITE" id="PS50011"/>
    </source>
</evidence>
<sequence>MSDHPGTQNAPFGSVNTNPEQDGAVVRNGLQSIGPYQLIRELGRGAMGVVFEAEHNRLKRRVAVKILPKELATSADAYARFHREMEAIGQLEHPNIVLATDAGQVDGICYIAMQLVSGVDLDKVLSRKGRLPVGVACEVIRQVALGLQEISKHNIVHRDIKPSNLFLTENGTVKILDLGIASLRKDPASAEGDSSKLTMTDSFVGTPDYVAPEQIVSQGPIDSRADIYSLGCTLYHLLGGKAPFSGESYMSFPAKLIGHMEHAPEPMRLESDLPKEISAVIEKMMAKNREDRFRHAKQVAEALEPFCDPEALHNLAGATESTPKRRIPTPIKSRSNSRPIVISIAVTTVSLIGLFLLAPLINPPDQQADSDSEQESQSIVENPNTPEPSQKQFPQPSPSTTSVDEVLPEEEQADLRTTETTPREEDTTTNKQDVRTEPLIADDGDRQSVTNSPSDSQNAVAAETASEDAEPITPELVRNGANTNIADKTGDMPSNVTKEMTTNDVDKTTQENVIRPDKSLAVIAESSKSVAESTEKIALTLDQMQKRFGDFSKQVNDDPQSPAEWYANAIILARSGNQLEARRAYLSFFACNLNVVDPYASFARLLRLQEGTAGARETFGEIPGDRTIPARRLVEISLQPRELQRDLLEKLVEEVPDFGPAYLPLGNSRVGTHFGSLSLLDQLTAKTTFENYLEAHKQGKVLKYYLDQSLVAETLQDAQLQLNGMTHITQHVVNNPVSILSKSSYAEERWELYLQFAEGVLEPEFRIHSDDDFTAIKIPDRPNPAQIRARAQGLNDQFPSFADLNLVRAVEIEFVADKEDFALEVKYLDRNQIPRGPFTVDFDPKTAAIELAYFFLEMGDPEEDWVSIRNWYDDYEIWFTGLLQHSYKAVKEVRYGINVEKPNQTLPIPTDHYGKATKNQYFIEVKIPVRFVTLQVTTIDGKKSPVYRYVKEE</sequence>
<evidence type="ECO:0000256" key="3">
    <source>
        <dbReference type="ARBA" id="ARBA00022777"/>
    </source>
</evidence>
<evidence type="ECO:0000313" key="9">
    <source>
        <dbReference type="Proteomes" id="UP000317243"/>
    </source>
</evidence>
<dbReference type="CDD" id="cd14014">
    <property type="entry name" value="STKc_PknB_like"/>
    <property type="match status" value="1"/>
</dbReference>
<dbReference type="PROSITE" id="PS50011">
    <property type="entry name" value="PROTEIN_KINASE_DOM"/>
    <property type="match status" value="1"/>
</dbReference>
<dbReference type="GO" id="GO:0004674">
    <property type="term" value="F:protein serine/threonine kinase activity"/>
    <property type="evidence" value="ECO:0007669"/>
    <property type="project" value="UniProtKB-EC"/>
</dbReference>
<dbReference type="PANTHER" id="PTHR43289:SF34">
    <property type="entry name" value="SERINE_THREONINE-PROTEIN KINASE YBDM-RELATED"/>
    <property type="match status" value="1"/>
</dbReference>
<dbReference type="InterPro" id="IPR011009">
    <property type="entry name" value="Kinase-like_dom_sf"/>
</dbReference>
<dbReference type="InterPro" id="IPR017441">
    <property type="entry name" value="Protein_kinase_ATP_BS"/>
</dbReference>
<feature type="binding site" evidence="5">
    <location>
        <position position="65"/>
    </location>
    <ligand>
        <name>ATP</name>
        <dbReference type="ChEBI" id="CHEBI:30616"/>
    </ligand>
</feature>
<keyword evidence="9" id="KW-1185">Reference proteome</keyword>
<dbReference type="Gene3D" id="3.30.200.20">
    <property type="entry name" value="Phosphorylase Kinase, domain 1"/>
    <property type="match status" value="1"/>
</dbReference>
<feature type="compositionally biased region" description="Basic and acidic residues" evidence="6">
    <location>
        <begin position="413"/>
        <end position="436"/>
    </location>
</feature>
<evidence type="ECO:0000256" key="4">
    <source>
        <dbReference type="ARBA" id="ARBA00022840"/>
    </source>
</evidence>
<protein>
    <submittedName>
        <fullName evidence="8">Serine/threonine-protein kinase PknH</fullName>
        <ecNumber evidence="8">2.7.11.1</ecNumber>
    </submittedName>
</protein>
<feature type="region of interest" description="Disordered" evidence="6">
    <location>
        <begin position="365"/>
        <end position="504"/>
    </location>
</feature>
<evidence type="ECO:0000313" key="8">
    <source>
        <dbReference type="EMBL" id="TWT39801.1"/>
    </source>
</evidence>